<evidence type="ECO:0000256" key="1">
    <source>
        <dbReference type="SAM" id="MobiDB-lite"/>
    </source>
</evidence>
<gene>
    <name evidence="2" type="ORF">NECAME_11454</name>
</gene>
<keyword evidence="3" id="KW-1185">Reference proteome</keyword>
<evidence type="ECO:0000313" key="3">
    <source>
        <dbReference type="Proteomes" id="UP000053676"/>
    </source>
</evidence>
<feature type="region of interest" description="Disordered" evidence="1">
    <location>
        <begin position="1"/>
        <end position="53"/>
    </location>
</feature>
<reference evidence="3" key="1">
    <citation type="journal article" date="2014" name="Nat. Genet.">
        <title>Genome of the human hookworm Necator americanus.</title>
        <authorList>
            <person name="Tang Y.T."/>
            <person name="Gao X."/>
            <person name="Rosa B.A."/>
            <person name="Abubucker S."/>
            <person name="Hallsworth-Pepin K."/>
            <person name="Martin J."/>
            <person name="Tyagi R."/>
            <person name="Heizer E."/>
            <person name="Zhang X."/>
            <person name="Bhonagiri-Palsikar V."/>
            <person name="Minx P."/>
            <person name="Warren W.C."/>
            <person name="Wang Q."/>
            <person name="Zhan B."/>
            <person name="Hotez P.J."/>
            <person name="Sternberg P.W."/>
            <person name="Dougall A."/>
            <person name="Gaze S.T."/>
            <person name="Mulvenna J."/>
            <person name="Sotillo J."/>
            <person name="Ranganathan S."/>
            <person name="Rabelo E.M."/>
            <person name="Wilson R.K."/>
            <person name="Felgner P.L."/>
            <person name="Bethony J."/>
            <person name="Hawdon J.M."/>
            <person name="Gasser R.B."/>
            <person name="Loukas A."/>
            <person name="Mitreva M."/>
        </authorList>
    </citation>
    <scope>NUCLEOTIDE SEQUENCE [LARGE SCALE GENOMIC DNA]</scope>
</reference>
<sequence>MMRQATLAPSHYHQRNRGTMVHSSGYKSLLHKKHHSRHASTLPNHKCSLKLLR</sequence>
<protein>
    <submittedName>
        <fullName evidence="2">Uncharacterized protein</fullName>
    </submittedName>
</protein>
<proteinExistence type="predicted"/>
<dbReference type="EMBL" id="KI660208">
    <property type="protein sequence ID" value="ETN76789.1"/>
    <property type="molecule type" value="Genomic_DNA"/>
</dbReference>
<evidence type="ECO:0000313" key="2">
    <source>
        <dbReference type="EMBL" id="ETN76789.1"/>
    </source>
</evidence>
<feature type="compositionally biased region" description="Basic residues" evidence="1">
    <location>
        <begin position="29"/>
        <end position="38"/>
    </location>
</feature>
<organism evidence="2 3">
    <name type="scientific">Necator americanus</name>
    <name type="common">Human hookworm</name>
    <dbReference type="NCBI Taxonomy" id="51031"/>
    <lineage>
        <taxon>Eukaryota</taxon>
        <taxon>Metazoa</taxon>
        <taxon>Ecdysozoa</taxon>
        <taxon>Nematoda</taxon>
        <taxon>Chromadorea</taxon>
        <taxon>Rhabditida</taxon>
        <taxon>Rhabditina</taxon>
        <taxon>Rhabditomorpha</taxon>
        <taxon>Strongyloidea</taxon>
        <taxon>Ancylostomatidae</taxon>
        <taxon>Bunostominae</taxon>
        <taxon>Necator</taxon>
    </lineage>
</organism>
<name>W2T5D3_NECAM</name>
<dbReference type="Proteomes" id="UP000053676">
    <property type="component" value="Unassembled WGS sequence"/>
</dbReference>
<dbReference type="KEGG" id="nai:NECAME_11454"/>
<dbReference type="AlphaFoldDB" id="W2T5D3"/>
<accession>W2T5D3</accession>